<feature type="chain" id="PRO_5035778410" evidence="2">
    <location>
        <begin position="20"/>
        <end position="127"/>
    </location>
</feature>
<reference evidence="4" key="1">
    <citation type="journal article" date="2013" name="Nature">
        <title>Draft genome of the wheat A-genome progenitor Triticum urartu.</title>
        <authorList>
            <person name="Ling H.Q."/>
            <person name="Zhao S."/>
            <person name="Liu D."/>
            <person name="Wang J."/>
            <person name="Sun H."/>
            <person name="Zhang C."/>
            <person name="Fan H."/>
            <person name="Li D."/>
            <person name="Dong L."/>
            <person name="Tao Y."/>
            <person name="Gao C."/>
            <person name="Wu H."/>
            <person name="Li Y."/>
            <person name="Cui Y."/>
            <person name="Guo X."/>
            <person name="Zheng S."/>
            <person name="Wang B."/>
            <person name="Yu K."/>
            <person name="Liang Q."/>
            <person name="Yang W."/>
            <person name="Lou X."/>
            <person name="Chen J."/>
            <person name="Feng M."/>
            <person name="Jian J."/>
            <person name="Zhang X."/>
            <person name="Luo G."/>
            <person name="Jiang Y."/>
            <person name="Liu J."/>
            <person name="Wang Z."/>
            <person name="Sha Y."/>
            <person name="Zhang B."/>
            <person name="Wu H."/>
            <person name="Tang D."/>
            <person name="Shen Q."/>
            <person name="Xue P."/>
            <person name="Zou S."/>
            <person name="Wang X."/>
            <person name="Liu X."/>
            <person name="Wang F."/>
            <person name="Yang Y."/>
            <person name="An X."/>
            <person name="Dong Z."/>
            <person name="Zhang K."/>
            <person name="Zhang X."/>
            <person name="Luo M.C."/>
            <person name="Dvorak J."/>
            <person name="Tong Y."/>
            <person name="Wang J."/>
            <person name="Yang H."/>
            <person name="Li Z."/>
            <person name="Wang D."/>
            <person name="Zhang A."/>
            <person name="Wang J."/>
        </authorList>
    </citation>
    <scope>NUCLEOTIDE SEQUENCE</scope>
    <source>
        <strain evidence="4">cv. G1812</strain>
    </source>
</reference>
<accession>A0A8R7PME3</accession>
<evidence type="ECO:0000313" key="3">
    <source>
        <dbReference type="EnsemblPlants" id="TuG1812G0200006343.01.T01.cds375328"/>
    </source>
</evidence>
<evidence type="ECO:0000256" key="1">
    <source>
        <dbReference type="SAM" id="MobiDB-lite"/>
    </source>
</evidence>
<dbReference type="Proteomes" id="UP000015106">
    <property type="component" value="Chromosome 2"/>
</dbReference>
<dbReference type="AlphaFoldDB" id="A0A8R7PME3"/>
<organism evidence="3 4">
    <name type="scientific">Triticum urartu</name>
    <name type="common">Red wild einkorn</name>
    <name type="synonym">Crithodium urartu</name>
    <dbReference type="NCBI Taxonomy" id="4572"/>
    <lineage>
        <taxon>Eukaryota</taxon>
        <taxon>Viridiplantae</taxon>
        <taxon>Streptophyta</taxon>
        <taxon>Embryophyta</taxon>
        <taxon>Tracheophyta</taxon>
        <taxon>Spermatophyta</taxon>
        <taxon>Magnoliopsida</taxon>
        <taxon>Liliopsida</taxon>
        <taxon>Poales</taxon>
        <taxon>Poaceae</taxon>
        <taxon>BOP clade</taxon>
        <taxon>Pooideae</taxon>
        <taxon>Triticodae</taxon>
        <taxon>Triticeae</taxon>
        <taxon>Triticinae</taxon>
        <taxon>Triticum</taxon>
    </lineage>
</organism>
<evidence type="ECO:0000256" key="2">
    <source>
        <dbReference type="SAM" id="SignalP"/>
    </source>
</evidence>
<sequence length="127" mass="13187">MASVLRNLLLYYLVISAGGETNHGESGAASGAMARTRGPGDGAAELHDAASASRAGGVPPSHGLRCAEGRDMVGLHDGRLDRDLHPGTPLLDEQVSRPPAHGVLGALPAAAPWWAGQHHRLRHRGQS</sequence>
<dbReference type="Gramene" id="TuG1812G0200006343.01.T01">
    <property type="protein sequence ID" value="TuG1812G0200006343.01.T01.cds375328"/>
    <property type="gene ID" value="TuG1812G0200006343.01"/>
</dbReference>
<proteinExistence type="predicted"/>
<name>A0A8R7PME3_TRIUA</name>
<feature type="region of interest" description="Disordered" evidence="1">
    <location>
        <begin position="23"/>
        <end position="67"/>
    </location>
</feature>
<protein>
    <submittedName>
        <fullName evidence="3">Uncharacterized protein</fullName>
    </submittedName>
</protein>
<reference evidence="3" key="3">
    <citation type="submission" date="2022-06" db="UniProtKB">
        <authorList>
            <consortium name="EnsemblPlants"/>
        </authorList>
    </citation>
    <scope>IDENTIFICATION</scope>
</reference>
<dbReference type="EnsemblPlants" id="TuG1812G0200006343.01.T01">
    <property type="protein sequence ID" value="TuG1812G0200006343.01.T01.cds375328"/>
    <property type="gene ID" value="TuG1812G0200006343.01"/>
</dbReference>
<evidence type="ECO:0000313" key="4">
    <source>
        <dbReference type="Proteomes" id="UP000015106"/>
    </source>
</evidence>
<feature type="signal peptide" evidence="2">
    <location>
        <begin position="1"/>
        <end position="19"/>
    </location>
</feature>
<keyword evidence="4" id="KW-1185">Reference proteome</keyword>
<reference evidence="3" key="2">
    <citation type="submission" date="2018-03" db="EMBL/GenBank/DDBJ databases">
        <title>The Triticum urartu genome reveals the dynamic nature of wheat genome evolution.</title>
        <authorList>
            <person name="Ling H."/>
            <person name="Ma B."/>
            <person name="Shi X."/>
            <person name="Liu H."/>
            <person name="Dong L."/>
            <person name="Sun H."/>
            <person name="Cao Y."/>
            <person name="Gao Q."/>
            <person name="Zheng S."/>
            <person name="Li Y."/>
            <person name="Yu Y."/>
            <person name="Du H."/>
            <person name="Qi M."/>
            <person name="Li Y."/>
            <person name="Yu H."/>
            <person name="Cui Y."/>
            <person name="Wang N."/>
            <person name="Chen C."/>
            <person name="Wu H."/>
            <person name="Zhao Y."/>
            <person name="Zhang J."/>
            <person name="Li Y."/>
            <person name="Zhou W."/>
            <person name="Zhang B."/>
            <person name="Hu W."/>
            <person name="Eijk M."/>
            <person name="Tang J."/>
            <person name="Witsenboer H."/>
            <person name="Zhao S."/>
            <person name="Li Z."/>
            <person name="Zhang A."/>
            <person name="Wang D."/>
            <person name="Liang C."/>
        </authorList>
    </citation>
    <scope>NUCLEOTIDE SEQUENCE [LARGE SCALE GENOMIC DNA]</scope>
    <source>
        <strain evidence="3">cv. G1812</strain>
    </source>
</reference>
<keyword evidence="2" id="KW-0732">Signal</keyword>